<keyword evidence="2 3" id="KW-0456">Lyase</keyword>
<sequence length="412" mass="44349">MLELSDKSSCKNLLLGISGGIAAYKCADLVRRLKEYNFDVQVVLTPGAEQFITPMTLQAVSGHPVHQELFDAAAEAAMGHIDLARWADLILIAPATANTIAKIVHGEADNLLTTILLASNAPLLVAPAMNQQMWANSITEQNIEKLSQSGVTVLGPGVGEQACGDIGAGRMLEPQDIAQQVHDIAFSNKPLAGKTVMITAGPTVEAIDPVRFISNHSSGKMGYALAKAARIAGAEVELISGPVNIRAPYEVEVTRVTSAAEMLAAVKEKIETVDVFIGCAAVADYSPVEVSCHKIKKNDEVMSLKLQRNPDILAWVAARQDKPLVVGFAAESQSLEFYARKKLEKKNLDMICANDICCEGLGFNSENNQLLLMKKDGSQILLDIASKEVLAQQIIQEIVNQISDNSHRITNK</sequence>
<keyword evidence="3 4" id="KW-0288">FMN</keyword>
<dbReference type="EMBL" id="JBEVCJ010000020">
    <property type="protein sequence ID" value="MET1256327.1"/>
    <property type="molecule type" value="Genomic_DNA"/>
</dbReference>
<dbReference type="InterPro" id="IPR007085">
    <property type="entry name" value="DNA/pantothenate-metab_flavo_C"/>
</dbReference>
<keyword evidence="3" id="KW-0479">Metal-binding</keyword>
<evidence type="ECO:0000313" key="7">
    <source>
        <dbReference type="EMBL" id="MET1256327.1"/>
    </source>
</evidence>
<comment type="similarity">
    <text evidence="3 4">In the C-terminal section; belongs to the PPC synthetase family.</text>
</comment>
<feature type="region of interest" description="Phosphopantothenate--cysteine ligase" evidence="3">
    <location>
        <begin position="196"/>
        <end position="412"/>
    </location>
</feature>
<protein>
    <recommendedName>
        <fullName evidence="3">Coenzyme A biosynthesis bifunctional protein CoaBC</fullName>
    </recommendedName>
    <alternativeName>
        <fullName evidence="3">DNA/pantothenate metabolism flavoprotein</fullName>
    </alternativeName>
    <alternativeName>
        <fullName evidence="3">Phosphopantothenoylcysteine synthetase/decarboxylase</fullName>
        <shortName evidence="3">PPCS-PPCDC</shortName>
    </alternativeName>
    <domain>
        <recommendedName>
            <fullName evidence="3">Phosphopantothenoylcysteine decarboxylase</fullName>
            <shortName evidence="3">PPC decarboxylase</shortName>
            <shortName evidence="3">PPC-DC</shortName>
            <ecNumber evidence="3">4.1.1.36</ecNumber>
        </recommendedName>
        <alternativeName>
            <fullName evidence="3">CoaC</fullName>
        </alternativeName>
    </domain>
    <domain>
        <recommendedName>
            <fullName evidence="3">Phosphopantothenate--cysteine ligase</fullName>
            <ecNumber evidence="3">6.3.2.5</ecNumber>
        </recommendedName>
        <alternativeName>
            <fullName evidence="3">CoaB</fullName>
        </alternativeName>
        <alternativeName>
            <fullName evidence="3">Phosphopantothenoylcysteine synthetase</fullName>
            <shortName evidence="3">PPC synthetase</shortName>
            <shortName evidence="3">PPC-S</shortName>
        </alternativeName>
    </domain>
</protein>
<comment type="function">
    <text evidence="4">Catalyzes two steps in the biosynthesis of coenzyme A. In the first step cysteine is conjugated to 4'-phosphopantothenate to form 4-phosphopantothenoylcysteine, in the latter compound is decarboxylated to form 4'-phosphopantotheine.</text>
</comment>
<dbReference type="Pfam" id="PF02441">
    <property type="entry name" value="Flavoprotein"/>
    <property type="match status" value="1"/>
</dbReference>
<feature type="binding site" evidence="3">
    <location>
        <begin position="278"/>
        <end position="280"/>
    </location>
    <ligand>
        <name>CTP</name>
        <dbReference type="ChEBI" id="CHEBI:37563"/>
    </ligand>
</feature>
<proteinExistence type="inferred from homology"/>
<comment type="function">
    <text evidence="3">Catalyzes two sequential steps in the biosynthesis of coenzyme A. In the first step cysteine is conjugated to 4'-phosphopantothenate to form 4-phosphopantothenoylcysteine. In the second step the latter compound is decarboxylated to form 4'-phosphopantotheine.</text>
</comment>
<dbReference type="HAMAP" id="MF_02225">
    <property type="entry name" value="CoaBC"/>
    <property type="match status" value="1"/>
</dbReference>
<dbReference type="InterPro" id="IPR035929">
    <property type="entry name" value="CoaB-like_sf"/>
</dbReference>
<comment type="pathway">
    <text evidence="3 4">Cofactor biosynthesis; coenzyme A biosynthesis; CoA from (R)-pantothenate: step 2/5.</text>
</comment>
<name>A0ABV2BXP9_9GAMM</name>
<accession>A0ABV2BXP9</accession>
<evidence type="ECO:0000256" key="2">
    <source>
        <dbReference type="ARBA" id="ARBA00023239"/>
    </source>
</evidence>
<feature type="binding site" evidence="3">
    <location>
        <begin position="310"/>
        <end position="313"/>
    </location>
    <ligand>
        <name>CTP</name>
        <dbReference type="ChEBI" id="CHEBI:37563"/>
    </ligand>
</feature>
<dbReference type="InterPro" id="IPR036551">
    <property type="entry name" value="Flavin_trans-like"/>
</dbReference>
<feature type="domain" description="DNA/pantothenate metabolism flavoprotein C-terminal" evidence="6">
    <location>
        <begin position="191"/>
        <end position="400"/>
    </location>
</feature>
<gene>
    <name evidence="3 7" type="primary">coaBC</name>
    <name evidence="7" type="ORF">ABVT43_14395</name>
</gene>
<dbReference type="InterPro" id="IPR003382">
    <property type="entry name" value="Flavoprotein"/>
</dbReference>
<evidence type="ECO:0000256" key="4">
    <source>
        <dbReference type="RuleBase" id="RU364078"/>
    </source>
</evidence>
<keyword evidence="3 4" id="KW-0436">Ligase</keyword>
<feature type="region of interest" description="Phosphopantothenoylcysteine decarboxylase" evidence="3">
    <location>
        <begin position="1"/>
        <end position="195"/>
    </location>
</feature>
<dbReference type="Proteomes" id="UP001548189">
    <property type="component" value="Unassembled WGS sequence"/>
</dbReference>
<dbReference type="SUPFAM" id="SSF52507">
    <property type="entry name" value="Homo-oligomeric flavin-containing Cys decarboxylases, HFCD"/>
    <property type="match status" value="1"/>
</dbReference>
<keyword evidence="3" id="KW-0460">Magnesium</keyword>
<feature type="binding site" evidence="3">
    <location>
        <position position="284"/>
    </location>
    <ligand>
        <name>CTP</name>
        <dbReference type="ChEBI" id="CHEBI:37563"/>
    </ligand>
</feature>
<dbReference type="EC" id="4.1.1.36" evidence="3"/>
<reference evidence="7 8" key="1">
    <citation type="submission" date="2024-06" db="EMBL/GenBank/DDBJ databases">
        <authorList>
            <person name="Li F."/>
        </authorList>
    </citation>
    <scope>NUCLEOTIDE SEQUENCE [LARGE SCALE GENOMIC DNA]</scope>
    <source>
        <strain evidence="7 8">GXAS 311</strain>
    </source>
</reference>
<comment type="catalytic activity">
    <reaction evidence="3 4">
        <text>N-[(R)-4-phosphopantothenoyl]-L-cysteine + H(+) = (R)-4'-phosphopantetheine + CO2</text>
        <dbReference type="Rhea" id="RHEA:16793"/>
        <dbReference type="ChEBI" id="CHEBI:15378"/>
        <dbReference type="ChEBI" id="CHEBI:16526"/>
        <dbReference type="ChEBI" id="CHEBI:59458"/>
        <dbReference type="ChEBI" id="CHEBI:61723"/>
        <dbReference type="EC" id="4.1.1.36"/>
    </reaction>
</comment>
<comment type="cofactor">
    <cofactor evidence="3">
        <name>Mg(2+)</name>
        <dbReference type="ChEBI" id="CHEBI:18420"/>
    </cofactor>
</comment>
<dbReference type="Gene3D" id="3.40.50.10300">
    <property type="entry name" value="CoaB-like"/>
    <property type="match status" value="1"/>
</dbReference>
<dbReference type="NCBIfam" id="TIGR00521">
    <property type="entry name" value="coaBC_dfp"/>
    <property type="match status" value="1"/>
</dbReference>
<dbReference type="Pfam" id="PF04127">
    <property type="entry name" value="DFP"/>
    <property type="match status" value="1"/>
</dbReference>
<evidence type="ECO:0000256" key="1">
    <source>
        <dbReference type="ARBA" id="ARBA00022793"/>
    </source>
</evidence>
<feature type="binding site" evidence="3">
    <location>
        <position position="328"/>
    </location>
    <ligand>
        <name>CTP</name>
        <dbReference type="ChEBI" id="CHEBI:37563"/>
    </ligand>
</feature>
<feature type="binding site" evidence="3">
    <location>
        <position position="346"/>
    </location>
    <ligand>
        <name>CTP</name>
        <dbReference type="ChEBI" id="CHEBI:37563"/>
    </ligand>
</feature>
<comment type="caution">
    <text evidence="7">The sequence shown here is derived from an EMBL/GenBank/DDBJ whole genome shotgun (WGS) entry which is preliminary data.</text>
</comment>
<keyword evidence="1 3" id="KW-0210">Decarboxylase</keyword>
<comment type="pathway">
    <text evidence="3 4">Cofactor biosynthesis; coenzyme A biosynthesis; CoA from (R)-pantothenate: step 3/5.</text>
</comment>
<evidence type="ECO:0000256" key="3">
    <source>
        <dbReference type="HAMAP-Rule" id="MF_02225"/>
    </source>
</evidence>
<evidence type="ECO:0000259" key="5">
    <source>
        <dbReference type="Pfam" id="PF02441"/>
    </source>
</evidence>
<comment type="catalytic activity">
    <reaction evidence="3 4">
        <text>(R)-4'-phosphopantothenate + L-cysteine + CTP = N-[(R)-4-phosphopantothenoyl]-L-cysteine + CMP + diphosphate + H(+)</text>
        <dbReference type="Rhea" id="RHEA:19397"/>
        <dbReference type="ChEBI" id="CHEBI:10986"/>
        <dbReference type="ChEBI" id="CHEBI:15378"/>
        <dbReference type="ChEBI" id="CHEBI:33019"/>
        <dbReference type="ChEBI" id="CHEBI:35235"/>
        <dbReference type="ChEBI" id="CHEBI:37563"/>
        <dbReference type="ChEBI" id="CHEBI:59458"/>
        <dbReference type="ChEBI" id="CHEBI:60377"/>
        <dbReference type="EC" id="6.3.2.5"/>
    </reaction>
</comment>
<dbReference type="PANTHER" id="PTHR14359:SF6">
    <property type="entry name" value="PHOSPHOPANTOTHENOYLCYSTEINE DECARBOXYLASE"/>
    <property type="match status" value="1"/>
</dbReference>
<dbReference type="GO" id="GO:0004633">
    <property type="term" value="F:phosphopantothenoylcysteine decarboxylase activity"/>
    <property type="evidence" value="ECO:0007669"/>
    <property type="project" value="UniProtKB-EC"/>
</dbReference>
<feature type="binding site" evidence="3">
    <location>
        <position position="342"/>
    </location>
    <ligand>
        <name>CTP</name>
        <dbReference type="ChEBI" id="CHEBI:37563"/>
    </ligand>
</feature>
<dbReference type="EC" id="6.3.2.5" evidence="3"/>
<keyword evidence="3 4" id="KW-0285">Flavoprotein</keyword>
<dbReference type="RefSeq" id="WP_353896912.1">
    <property type="nucleotide sequence ID" value="NZ_JBEVCJ010000020.1"/>
</dbReference>
<organism evidence="7 8">
    <name type="scientific">Aliikangiella maris</name>
    <dbReference type="NCBI Taxonomy" id="3162458"/>
    <lineage>
        <taxon>Bacteria</taxon>
        <taxon>Pseudomonadati</taxon>
        <taxon>Pseudomonadota</taxon>
        <taxon>Gammaproteobacteria</taxon>
        <taxon>Oceanospirillales</taxon>
        <taxon>Pleioneaceae</taxon>
        <taxon>Aliikangiella</taxon>
    </lineage>
</organism>
<feature type="domain" description="Flavoprotein" evidence="5">
    <location>
        <begin position="11"/>
        <end position="183"/>
    </location>
</feature>
<dbReference type="InterPro" id="IPR005252">
    <property type="entry name" value="CoaBC"/>
</dbReference>
<feature type="binding site" evidence="3">
    <location>
        <position position="294"/>
    </location>
    <ligand>
        <name>CTP</name>
        <dbReference type="ChEBI" id="CHEBI:37563"/>
    </ligand>
</feature>
<comment type="cofactor">
    <cofactor evidence="3">
        <name>FMN</name>
        <dbReference type="ChEBI" id="CHEBI:58210"/>
    </cofactor>
    <text evidence="3">Binds 1 FMN per subunit.</text>
</comment>
<keyword evidence="3" id="KW-0511">Multifunctional enzyme</keyword>
<dbReference type="Gene3D" id="3.40.50.1950">
    <property type="entry name" value="Flavin prenyltransferase-like"/>
    <property type="match status" value="1"/>
</dbReference>
<evidence type="ECO:0000259" key="6">
    <source>
        <dbReference type="Pfam" id="PF04127"/>
    </source>
</evidence>
<dbReference type="GO" id="GO:0004632">
    <property type="term" value="F:phosphopantothenate--cysteine ligase activity"/>
    <property type="evidence" value="ECO:0007669"/>
    <property type="project" value="UniProtKB-EC"/>
</dbReference>
<keyword evidence="8" id="KW-1185">Reference proteome</keyword>
<comment type="similarity">
    <text evidence="3 4">In the N-terminal section; belongs to the HFCD (homo-oligomeric flavin containing Cys decarboxylase) superfamily.</text>
</comment>
<evidence type="ECO:0000313" key="8">
    <source>
        <dbReference type="Proteomes" id="UP001548189"/>
    </source>
</evidence>
<dbReference type="PANTHER" id="PTHR14359">
    <property type="entry name" value="HOMO-OLIGOMERIC FLAVIN CONTAINING CYS DECARBOXYLASE FAMILY"/>
    <property type="match status" value="1"/>
</dbReference>
<feature type="active site" description="Proton donor" evidence="3">
    <location>
        <position position="163"/>
    </location>
</feature>
<dbReference type="SUPFAM" id="SSF102645">
    <property type="entry name" value="CoaB-like"/>
    <property type="match status" value="1"/>
</dbReference>